<dbReference type="Proteomes" id="UP000246018">
    <property type="component" value="Unassembled WGS sequence"/>
</dbReference>
<dbReference type="Pfam" id="PF13302">
    <property type="entry name" value="Acetyltransf_3"/>
    <property type="match status" value="1"/>
</dbReference>
<evidence type="ECO:0000313" key="3">
    <source>
        <dbReference type="Proteomes" id="UP000246018"/>
    </source>
</evidence>
<dbReference type="InterPro" id="IPR016181">
    <property type="entry name" value="Acyl_CoA_acyltransferase"/>
</dbReference>
<dbReference type="InterPro" id="IPR000182">
    <property type="entry name" value="GNAT_dom"/>
</dbReference>
<name>A0A2T8FCK0_9ACTN</name>
<comment type="caution">
    <text evidence="2">The sequence shown here is derived from an EMBL/GenBank/DDBJ whole genome shotgun (WGS) entry which is preliminary data.</text>
</comment>
<dbReference type="CDD" id="cd04301">
    <property type="entry name" value="NAT_SF"/>
    <property type="match status" value="1"/>
</dbReference>
<dbReference type="SUPFAM" id="SSF55729">
    <property type="entry name" value="Acyl-CoA N-acyltransferases (Nat)"/>
    <property type="match status" value="1"/>
</dbReference>
<dbReference type="PANTHER" id="PTHR39173">
    <property type="entry name" value="ACETYLTRANSFERASE"/>
    <property type="match status" value="1"/>
</dbReference>
<keyword evidence="3" id="KW-1185">Reference proteome</keyword>
<feature type="domain" description="N-acetyltransferase" evidence="1">
    <location>
        <begin position="36"/>
        <end position="176"/>
    </location>
</feature>
<sequence>MPQLVSPTVAVMQSFLGAMDEAWREGADNTQTAGWIARYGATWHTLEGFADFVAQLHAEESDPSVLPHGWVLTSTRWWVEGDEYLGRIAVRHVLSDFLREVGGHIGYDVRPSARRRGHATAMLRAVLPYAHELGIDPALVTCDDDNVPSIRVIEACGGVLEDVRGRKRRYWVPTSA</sequence>
<dbReference type="GO" id="GO:0016747">
    <property type="term" value="F:acyltransferase activity, transferring groups other than amino-acyl groups"/>
    <property type="evidence" value="ECO:0007669"/>
    <property type="project" value="InterPro"/>
</dbReference>
<reference evidence="2 3" key="1">
    <citation type="submission" date="2018-04" db="EMBL/GenBank/DDBJ databases">
        <title>Genome of Nocardioides gansuensis WSJ-1.</title>
        <authorList>
            <person name="Wu S."/>
            <person name="Wang G."/>
        </authorList>
    </citation>
    <scope>NUCLEOTIDE SEQUENCE [LARGE SCALE GENOMIC DNA]</scope>
    <source>
        <strain evidence="2 3">WSJ-1</strain>
    </source>
</reference>
<dbReference type="PROSITE" id="PS51186">
    <property type="entry name" value="GNAT"/>
    <property type="match status" value="1"/>
</dbReference>
<gene>
    <name evidence="2" type="ORF">DDE18_09090</name>
</gene>
<dbReference type="Gene3D" id="3.40.630.30">
    <property type="match status" value="1"/>
</dbReference>
<protein>
    <submittedName>
        <fullName evidence="2">GNAT family N-acetyltransferase</fullName>
    </submittedName>
</protein>
<dbReference type="RefSeq" id="WP_116571909.1">
    <property type="nucleotide sequence ID" value="NZ_QDGZ01000003.1"/>
</dbReference>
<dbReference type="EMBL" id="QDGZ01000003">
    <property type="protein sequence ID" value="PVG83430.1"/>
    <property type="molecule type" value="Genomic_DNA"/>
</dbReference>
<keyword evidence="2" id="KW-0808">Transferase</keyword>
<accession>A0A2T8FCK0</accession>
<proteinExistence type="predicted"/>
<evidence type="ECO:0000259" key="1">
    <source>
        <dbReference type="PROSITE" id="PS51186"/>
    </source>
</evidence>
<dbReference type="OrthoDB" id="9797989at2"/>
<dbReference type="PANTHER" id="PTHR39173:SF1">
    <property type="entry name" value="ACETYLTRANSFERASE"/>
    <property type="match status" value="1"/>
</dbReference>
<dbReference type="AlphaFoldDB" id="A0A2T8FCK0"/>
<organism evidence="2 3">
    <name type="scientific">Nocardioides gansuensis</name>
    <dbReference type="NCBI Taxonomy" id="2138300"/>
    <lineage>
        <taxon>Bacteria</taxon>
        <taxon>Bacillati</taxon>
        <taxon>Actinomycetota</taxon>
        <taxon>Actinomycetes</taxon>
        <taxon>Propionibacteriales</taxon>
        <taxon>Nocardioidaceae</taxon>
        <taxon>Nocardioides</taxon>
    </lineage>
</organism>
<evidence type="ECO:0000313" key="2">
    <source>
        <dbReference type="EMBL" id="PVG83430.1"/>
    </source>
</evidence>